<gene>
    <name evidence="1" type="ORF">E0Y62_19710</name>
</gene>
<dbReference type="Proteomes" id="UP000293846">
    <property type="component" value="Unassembled WGS sequence"/>
</dbReference>
<organism evidence="1 2">
    <name type="scientific">Cytobacillus praedii</name>
    <dbReference type="NCBI Taxonomy" id="1742358"/>
    <lineage>
        <taxon>Bacteria</taxon>
        <taxon>Bacillati</taxon>
        <taxon>Bacillota</taxon>
        <taxon>Bacilli</taxon>
        <taxon>Bacillales</taxon>
        <taxon>Bacillaceae</taxon>
        <taxon>Cytobacillus</taxon>
    </lineage>
</organism>
<keyword evidence="2" id="KW-1185">Reference proteome</keyword>
<proteinExistence type="predicted"/>
<accession>A0A4V2NU00</accession>
<dbReference type="OrthoDB" id="2909996at2"/>
<protein>
    <submittedName>
        <fullName evidence="1">Uncharacterized protein</fullName>
    </submittedName>
</protein>
<dbReference type="AlphaFoldDB" id="A0A4V2NU00"/>
<reference evidence="1 2" key="1">
    <citation type="submission" date="2019-03" db="EMBL/GenBank/DDBJ databases">
        <authorList>
            <person name="Jensen L."/>
            <person name="Storgaard J."/>
            <person name="Sulaj E."/>
            <person name="Schramm A."/>
            <person name="Marshall I.P.G."/>
        </authorList>
    </citation>
    <scope>NUCLEOTIDE SEQUENCE [LARGE SCALE GENOMIC DNA]</scope>
    <source>
        <strain evidence="1 2">2017H2G3</strain>
    </source>
</reference>
<evidence type="ECO:0000313" key="2">
    <source>
        <dbReference type="Proteomes" id="UP000293846"/>
    </source>
</evidence>
<evidence type="ECO:0000313" key="1">
    <source>
        <dbReference type="EMBL" id="TCJ02365.1"/>
    </source>
</evidence>
<dbReference type="EMBL" id="SJTH01000034">
    <property type="protein sequence ID" value="TCJ02365.1"/>
    <property type="molecule type" value="Genomic_DNA"/>
</dbReference>
<dbReference type="RefSeq" id="WP_057765990.1">
    <property type="nucleotide sequence ID" value="NZ_CP183326.1"/>
</dbReference>
<comment type="caution">
    <text evidence="1">The sequence shown here is derived from an EMBL/GenBank/DDBJ whole genome shotgun (WGS) entry which is preliminary data.</text>
</comment>
<dbReference type="STRING" id="1742358.GCA_001439605_02691"/>
<sequence length="95" mass="10975">MGPTEIEKIESFIFHRAEVAILDQPGEDQAPFVKKTITKTGLCPDKTHLRIYFDDKYFFAVPLKADVRMSENEWSAYDHEAGLNYVIRRERGPDA</sequence>
<name>A0A4V2NU00_9BACI</name>